<name>A0A6I8NJG4_ORNAN</name>
<accession>A0A6I8NJG4</accession>
<sequence>MSDRSLHLEASLDKELYYHGEPLSVNVHVTNNSTKTVKKIKVAVRQYADICLFSTAQYKCPVALVEQDDQIAPSSTFCKVYTLTPLLADNREKRGLALDGKLKHEDTNLASSTIMREGAIKEVLGIIVSYRVKVKLVVSRGGDVSVELPFVLMHPKPSDHFTLARPQSAAPESDAPVDTNLIQFESNSGQDDDIVFEDFARLRLKGLKDEDYDDHFC</sequence>
<dbReference type="Proteomes" id="UP000002279">
    <property type="component" value="Chromosome X5"/>
</dbReference>
<reference evidence="5" key="3">
    <citation type="submission" date="2025-09" db="UniProtKB">
        <authorList>
            <consortium name="Ensembl"/>
        </authorList>
    </citation>
    <scope>IDENTIFICATION</scope>
    <source>
        <strain evidence="5">Glennie</strain>
    </source>
</reference>
<protein>
    <recommendedName>
        <fullName evidence="2">Beta-arrestin-2</fullName>
    </recommendedName>
    <alternativeName>
        <fullName evidence="3">Arrestin beta-2</fullName>
    </alternativeName>
</protein>
<dbReference type="SUPFAM" id="SSF81296">
    <property type="entry name" value="E set domains"/>
    <property type="match status" value="1"/>
</dbReference>
<reference evidence="5 6" key="1">
    <citation type="journal article" date="2008" name="Nature">
        <title>Genome analysis of the platypus reveals unique signatures of evolution.</title>
        <authorList>
            <person name="Warren W.C."/>
            <person name="Hillier L.W."/>
            <person name="Marshall Graves J.A."/>
            <person name="Birney E."/>
            <person name="Ponting C.P."/>
            <person name="Grutzner F."/>
            <person name="Belov K."/>
            <person name="Miller W."/>
            <person name="Clarke L."/>
            <person name="Chinwalla A.T."/>
            <person name="Yang S.P."/>
            <person name="Heger A."/>
            <person name="Locke D.P."/>
            <person name="Miethke P."/>
            <person name="Waters P.D."/>
            <person name="Veyrunes F."/>
            <person name="Fulton L."/>
            <person name="Fulton B."/>
            <person name="Graves T."/>
            <person name="Wallis J."/>
            <person name="Puente X.S."/>
            <person name="Lopez-Otin C."/>
            <person name="Ordonez G.R."/>
            <person name="Eichler E.E."/>
            <person name="Chen L."/>
            <person name="Cheng Z."/>
            <person name="Deakin J.E."/>
            <person name="Alsop A."/>
            <person name="Thompson K."/>
            <person name="Kirby P."/>
            <person name="Papenfuss A.T."/>
            <person name="Wakefield M.J."/>
            <person name="Olender T."/>
            <person name="Lancet D."/>
            <person name="Huttley G.A."/>
            <person name="Smit A.F."/>
            <person name="Pask A."/>
            <person name="Temple-Smith P."/>
            <person name="Batzer M.A."/>
            <person name="Walker J.A."/>
            <person name="Konkel M.K."/>
            <person name="Harris R.S."/>
            <person name="Whittington C.M."/>
            <person name="Wong E.S."/>
            <person name="Gemmell N.J."/>
            <person name="Buschiazzo E."/>
            <person name="Vargas Jentzsch I.M."/>
            <person name="Merkel A."/>
            <person name="Schmitz J."/>
            <person name="Zemann A."/>
            <person name="Churakov G."/>
            <person name="Kriegs J.O."/>
            <person name="Brosius J."/>
            <person name="Murchison E.P."/>
            <person name="Sachidanandam R."/>
            <person name="Smith C."/>
            <person name="Hannon G.J."/>
            <person name="Tsend-Ayush E."/>
            <person name="McMillan D."/>
            <person name="Attenborough R."/>
            <person name="Rens W."/>
            <person name="Ferguson-Smith M."/>
            <person name="Lefevre C.M."/>
            <person name="Sharp J.A."/>
            <person name="Nicholas K.R."/>
            <person name="Ray D.A."/>
            <person name="Kube M."/>
            <person name="Reinhardt R."/>
            <person name="Pringle T.H."/>
            <person name="Taylor J."/>
            <person name="Jones R.C."/>
            <person name="Nixon B."/>
            <person name="Dacheux J.L."/>
            <person name="Niwa H."/>
            <person name="Sekita Y."/>
            <person name="Huang X."/>
            <person name="Stark A."/>
            <person name="Kheradpour P."/>
            <person name="Kellis M."/>
            <person name="Flicek P."/>
            <person name="Chen Y."/>
            <person name="Webber C."/>
            <person name="Hardison R."/>
            <person name="Nelson J."/>
            <person name="Hallsworth-Pepin K."/>
            <person name="Delehaunty K."/>
            <person name="Markovic C."/>
            <person name="Minx P."/>
            <person name="Feng Y."/>
            <person name="Kremitzki C."/>
            <person name="Mitreva M."/>
            <person name="Glasscock J."/>
            <person name="Wylie T."/>
            <person name="Wohldmann P."/>
            <person name="Thiru P."/>
            <person name="Nhan M.N."/>
            <person name="Pohl C.S."/>
            <person name="Smith S.M."/>
            <person name="Hou S."/>
            <person name="Nefedov M."/>
            <person name="de Jong P.J."/>
            <person name="Renfree M.B."/>
            <person name="Mardis E.R."/>
            <person name="Wilson R.K."/>
        </authorList>
    </citation>
    <scope>NUCLEOTIDE SEQUENCE [LARGE SCALE GENOMIC DNA]</scope>
    <source>
        <strain evidence="5 6">Glennie</strain>
    </source>
</reference>
<dbReference type="InterPro" id="IPR014752">
    <property type="entry name" value="Arrestin-like_C"/>
</dbReference>
<proteinExistence type="inferred from homology"/>
<evidence type="ECO:0000313" key="6">
    <source>
        <dbReference type="Proteomes" id="UP000002279"/>
    </source>
</evidence>
<dbReference type="FunFam" id="2.60.40.640:FF:000003">
    <property type="entry name" value="beta-arrestin-1 isoform X1"/>
    <property type="match status" value="1"/>
</dbReference>
<organism evidence="5 6">
    <name type="scientific">Ornithorhynchus anatinus</name>
    <name type="common">Duckbill platypus</name>
    <dbReference type="NCBI Taxonomy" id="9258"/>
    <lineage>
        <taxon>Eukaryota</taxon>
        <taxon>Metazoa</taxon>
        <taxon>Chordata</taxon>
        <taxon>Craniata</taxon>
        <taxon>Vertebrata</taxon>
        <taxon>Euteleostomi</taxon>
        <taxon>Mammalia</taxon>
        <taxon>Monotremata</taxon>
        <taxon>Ornithorhynchidae</taxon>
        <taxon>Ornithorhynchus</taxon>
    </lineage>
</organism>
<dbReference type="PANTHER" id="PTHR11792">
    <property type="entry name" value="ARRESTIN"/>
    <property type="match status" value="1"/>
</dbReference>
<dbReference type="InterPro" id="IPR000698">
    <property type="entry name" value="Arrestin"/>
</dbReference>
<dbReference type="Ensembl" id="ENSOANT00000063343.1">
    <property type="protein sequence ID" value="ENSOANP00000040816.1"/>
    <property type="gene ID" value="ENSOANG00000020297.3"/>
</dbReference>
<dbReference type="GeneTree" id="ENSGT00950000182887"/>
<dbReference type="InterPro" id="IPR014756">
    <property type="entry name" value="Ig_E-set"/>
</dbReference>
<gene>
    <name evidence="5" type="primary">ARRB2</name>
</gene>
<dbReference type="Gene3D" id="2.60.40.640">
    <property type="match status" value="1"/>
</dbReference>
<dbReference type="Bgee" id="ENSOANG00000020297">
    <property type="expression patterns" value="Expressed in cerebellum and 7 other cell types or tissues"/>
</dbReference>
<evidence type="ECO:0000256" key="2">
    <source>
        <dbReference type="ARBA" id="ARBA00040110"/>
    </source>
</evidence>
<comment type="similarity">
    <text evidence="1">Belongs to the arrestin family.</text>
</comment>
<dbReference type="SMART" id="SM01017">
    <property type="entry name" value="Arrestin_C"/>
    <property type="match status" value="1"/>
</dbReference>
<evidence type="ECO:0000259" key="4">
    <source>
        <dbReference type="SMART" id="SM01017"/>
    </source>
</evidence>
<evidence type="ECO:0000256" key="3">
    <source>
        <dbReference type="ARBA" id="ARBA00042805"/>
    </source>
</evidence>
<dbReference type="InterPro" id="IPR011022">
    <property type="entry name" value="Arrestin_C-like"/>
</dbReference>
<feature type="domain" description="Arrestin C-terminal-like" evidence="4">
    <location>
        <begin position="2"/>
        <end position="157"/>
    </location>
</feature>
<evidence type="ECO:0000256" key="1">
    <source>
        <dbReference type="ARBA" id="ARBA00005298"/>
    </source>
</evidence>
<reference evidence="5" key="2">
    <citation type="submission" date="2025-08" db="UniProtKB">
        <authorList>
            <consortium name="Ensembl"/>
        </authorList>
    </citation>
    <scope>IDENTIFICATION</scope>
    <source>
        <strain evidence="5">Glennie</strain>
    </source>
</reference>
<dbReference type="Pfam" id="PF02752">
    <property type="entry name" value="Arrestin_C"/>
    <property type="match status" value="1"/>
</dbReference>
<dbReference type="GO" id="GO:0007165">
    <property type="term" value="P:signal transduction"/>
    <property type="evidence" value="ECO:0007669"/>
    <property type="project" value="InterPro"/>
</dbReference>
<dbReference type="AlphaFoldDB" id="A0A6I8NJG4"/>
<keyword evidence="6" id="KW-1185">Reference proteome</keyword>
<evidence type="ECO:0000313" key="5">
    <source>
        <dbReference type="Ensembl" id="ENSOANP00000040816.1"/>
    </source>
</evidence>
<dbReference type="PANTHER" id="PTHR11792:SF20">
    <property type="entry name" value="BETA-ARRESTIN-2"/>
    <property type="match status" value="1"/>
</dbReference>